<protein>
    <submittedName>
        <fullName evidence="7">Aldehyde dehydrogenase</fullName>
    </submittedName>
</protein>
<dbReference type="PANTHER" id="PTHR11699">
    <property type="entry name" value="ALDEHYDE DEHYDROGENASE-RELATED"/>
    <property type="match status" value="1"/>
</dbReference>
<evidence type="ECO:0000256" key="1">
    <source>
        <dbReference type="ARBA" id="ARBA00009986"/>
    </source>
</evidence>
<dbReference type="InterPro" id="IPR029510">
    <property type="entry name" value="Ald_DH_CS_GLU"/>
</dbReference>
<dbReference type="Proteomes" id="UP000028488">
    <property type="component" value="Chromosome"/>
</dbReference>
<dbReference type="Gene3D" id="3.40.309.10">
    <property type="entry name" value="Aldehyde Dehydrogenase, Chain A, domain 2"/>
    <property type="match status" value="1"/>
</dbReference>
<evidence type="ECO:0000256" key="2">
    <source>
        <dbReference type="ARBA" id="ARBA00023002"/>
    </source>
</evidence>
<reference evidence="7 8" key="1">
    <citation type="submission" date="2014-07" db="EMBL/GenBank/DDBJ databases">
        <title>Genome Sequence of Rhodococcus opacus Strain R7, a Biodegrader of Mono- and Polycyclic Aromatic Hydrocarbons.</title>
        <authorList>
            <person name="Di Gennaro P."/>
            <person name="Zampolli J."/>
            <person name="Presti I."/>
            <person name="Cappelletti M."/>
            <person name="D'Ursi P."/>
            <person name="Orro A."/>
            <person name="Mezzelani A."/>
            <person name="Milanesi L."/>
        </authorList>
    </citation>
    <scope>NUCLEOTIDE SEQUENCE [LARGE SCALE GENOMIC DNA]</scope>
    <source>
        <strain evidence="7 8">R7</strain>
    </source>
</reference>
<evidence type="ECO:0000256" key="4">
    <source>
        <dbReference type="RuleBase" id="RU003345"/>
    </source>
</evidence>
<dbReference type="Gene3D" id="3.40.605.10">
    <property type="entry name" value="Aldehyde Dehydrogenase, Chain A, domain 1"/>
    <property type="match status" value="1"/>
</dbReference>
<dbReference type="Pfam" id="PF00171">
    <property type="entry name" value="Aldedh"/>
    <property type="match status" value="1"/>
</dbReference>
<dbReference type="PROSITE" id="PS00687">
    <property type="entry name" value="ALDEHYDE_DEHYDR_GLU"/>
    <property type="match status" value="1"/>
</dbReference>
<evidence type="ECO:0000313" key="8">
    <source>
        <dbReference type="Proteomes" id="UP000028488"/>
    </source>
</evidence>
<dbReference type="FunFam" id="3.40.309.10:FF:000012">
    <property type="entry name" value="Betaine aldehyde dehydrogenase"/>
    <property type="match status" value="1"/>
</dbReference>
<dbReference type="EMBL" id="CP008947">
    <property type="protein sequence ID" value="AII03555.1"/>
    <property type="molecule type" value="Genomic_DNA"/>
</dbReference>
<gene>
    <name evidence="7" type="ORF">EP51_02590</name>
</gene>
<sequence>MRERYETFVGGQDERSKSGQYFSTRDPATGDVIAEVALGGAEDIEAAVAVAQSAFRSWRDTPAAARGRILLEVARTLREHADELARIETLDTGQTLSQSKVDIETAARYFEYYGGAADKVHGETIPLGPDYLSYTRNEPFGVIGVVTPWNAPINQAARAIAPALAMGNVVVLKPAEDTPLSALEMSRLAVEAGLPAGVLNVVPGFGADAGAALTGHDKVRKIVFTGSVETGRAIMRAAAQRLIPLTLELGGKSPNIVFDDADLDAAAAGAWTAFTTKAGQVCSAGSRLLVHSSVHDDLVDRLVQHARTTVIAPGIEDPDIGSLATRGQFDKVRSYLELGPSEGARVATGGHVADTGRLSRGLFIEPTIFVDVDNTMRVAREEIFGPVLTVLRFDSDEEAVEIANDSDYGLVAGVWTRDHGRAHRVAGAIEAGQVFINQYFAGGVETPFGGYKLSGFGREKGFEALKHYCQLKTVTARL</sequence>
<dbReference type="FunFam" id="3.40.605.10:FF:000007">
    <property type="entry name" value="NAD/NADP-dependent betaine aldehyde dehydrogenase"/>
    <property type="match status" value="1"/>
</dbReference>
<keyword evidence="2 4" id="KW-0560">Oxidoreductase</keyword>
<dbReference type="InterPro" id="IPR016162">
    <property type="entry name" value="Ald_DH_N"/>
</dbReference>
<dbReference type="AlphaFoldDB" id="A0A076EB55"/>
<dbReference type="eggNOG" id="COG1012">
    <property type="taxonomic scope" value="Bacteria"/>
</dbReference>
<evidence type="ECO:0000256" key="5">
    <source>
        <dbReference type="SAM" id="MobiDB-lite"/>
    </source>
</evidence>
<dbReference type="InterPro" id="IPR016161">
    <property type="entry name" value="Ald_DH/histidinol_DH"/>
</dbReference>
<dbReference type="GO" id="GO:0016620">
    <property type="term" value="F:oxidoreductase activity, acting on the aldehyde or oxo group of donors, NAD or NADP as acceptor"/>
    <property type="evidence" value="ECO:0007669"/>
    <property type="project" value="InterPro"/>
</dbReference>
<dbReference type="InterPro" id="IPR016163">
    <property type="entry name" value="Ald_DH_C"/>
</dbReference>
<evidence type="ECO:0000313" key="7">
    <source>
        <dbReference type="EMBL" id="AII03555.1"/>
    </source>
</evidence>
<comment type="similarity">
    <text evidence="1 4">Belongs to the aldehyde dehydrogenase family.</text>
</comment>
<name>A0A076EB55_RHOOP</name>
<feature type="domain" description="Aldehyde dehydrogenase" evidence="6">
    <location>
        <begin position="17"/>
        <end position="474"/>
    </location>
</feature>
<evidence type="ECO:0000256" key="3">
    <source>
        <dbReference type="PROSITE-ProRule" id="PRU10007"/>
    </source>
</evidence>
<feature type="compositionally biased region" description="Basic and acidic residues" evidence="5">
    <location>
        <begin position="1"/>
        <end position="17"/>
    </location>
</feature>
<feature type="region of interest" description="Disordered" evidence="5">
    <location>
        <begin position="1"/>
        <end position="24"/>
    </location>
</feature>
<dbReference type="InterPro" id="IPR015590">
    <property type="entry name" value="Aldehyde_DH_dom"/>
</dbReference>
<proteinExistence type="inferred from homology"/>
<dbReference type="RefSeq" id="WP_037239428.1">
    <property type="nucleotide sequence ID" value="NZ_CP008947.1"/>
</dbReference>
<accession>A0A076EB55</accession>
<organism evidence="7 8">
    <name type="scientific">Rhodococcus opacus</name>
    <name type="common">Nocardia opaca</name>
    <dbReference type="NCBI Taxonomy" id="37919"/>
    <lineage>
        <taxon>Bacteria</taxon>
        <taxon>Bacillati</taxon>
        <taxon>Actinomycetota</taxon>
        <taxon>Actinomycetes</taxon>
        <taxon>Mycobacteriales</taxon>
        <taxon>Nocardiaceae</taxon>
        <taxon>Rhodococcus</taxon>
    </lineage>
</organism>
<feature type="active site" evidence="3">
    <location>
        <position position="248"/>
    </location>
</feature>
<evidence type="ECO:0000259" key="6">
    <source>
        <dbReference type="Pfam" id="PF00171"/>
    </source>
</evidence>
<dbReference type="SUPFAM" id="SSF53720">
    <property type="entry name" value="ALDH-like"/>
    <property type="match status" value="1"/>
</dbReference>